<evidence type="ECO:0000256" key="1">
    <source>
        <dbReference type="ARBA" id="ARBA00004651"/>
    </source>
</evidence>
<dbReference type="PROSITE" id="PS50885">
    <property type="entry name" value="HAMP"/>
    <property type="match status" value="1"/>
</dbReference>
<dbReference type="CDD" id="cd12912">
    <property type="entry name" value="PDC2_MCP_like"/>
    <property type="match status" value="1"/>
</dbReference>
<dbReference type="Gene3D" id="1.10.287.950">
    <property type="entry name" value="Methyl-accepting chemotaxis protein"/>
    <property type="match status" value="1"/>
</dbReference>
<dbReference type="PANTHER" id="PTHR43531">
    <property type="entry name" value="PROTEIN ICFG"/>
    <property type="match status" value="1"/>
</dbReference>
<dbReference type="GO" id="GO:0007165">
    <property type="term" value="P:signal transduction"/>
    <property type="evidence" value="ECO:0007669"/>
    <property type="project" value="UniProtKB-KW"/>
</dbReference>
<feature type="transmembrane region" description="Helical" evidence="8">
    <location>
        <begin position="274"/>
        <end position="295"/>
    </location>
</feature>
<dbReference type="GO" id="GO:0004888">
    <property type="term" value="F:transmembrane signaling receptor activity"/>
    <property type="evidence" value="ECO:0007669"/>
    <property type="project" value="InterPro"/>
</dbReference>
<evidence type="ECO:0000256" key="4">
    <source>
        <dbReference type="ARBA" id="ARBA00022989"/>
    </source>
</evidence>
<dbReference type="CDD" id="cd06225">
    <property type="entry name" value="HAMP"/>
    <property type="match status" value="1"/>
</dbReference>
<dbReference type="InterPro" id="IPR004090">
    <property type="entry name" value="Chemotax_Me-accpt_rcpt"/>
</dbReference>
<evidence type="ECO:0000313" key="12">
    <source>
        <dbReference type="Proteomes" id="UP000406256"/>
    </source>
</evidence>
<name>A0A5E4Z7L0_9BURK</name>
<dbReference type="PRINTS" id="PR00260">
    <property type="entry name" value="CHEMTRNSDUCR"/>
</dbReference>
<dbReference type="PANTHER" id="PTHR43531:SF16">
    <property type="entry name" value="METHYL-ACCEPTING CHEMOTAXIS PROTEIN II"/>
    <property type="match status" value="1"/>
</dbReference>
<comment type="subcellular location">
    <subcellularLocation>
        <location evidence="1">Cell membrane</location>
        <topology evidence="1">Multi-pass membrane protein</topology>
    </subcellularLocation>
</comment>
<dbReference type="InterPro" id="IPR033479">
    <property type="entry name" value="dCache_1"/>
</dbReference>
<evidence type="ECO:0000256" key="8">
    <source>
        <dbReference type="SAM" id="Phobius"/>
    </source>
</evidence>
<evidence type="ECO:0000256" key="7">
    <source>
        <dbReference type="PROSITE-ProRule" id="PRU00284"/>
    </source>
</evidence>
<sequence length="598" mass="61856">MIATLKGRVLTVALLVTAVSLVSVAAVILATTQRGANAALNSDLEQLALANASQISSWAASKQRVVQSLVPAIASDSLPTALSAAATAGDFDDVYVGYSDKRAIFYQQRTRAADYDPTKRGWYKGAAADQKPFISLPYVGAGSKKLTVTFTVPIIQSGAVSAVAAADVLMESVQTTLAAIKPTPSSLAFLVSADGTVVAHPDASAVLKPVGDVFSGLSLEHLAQASQAGASERLAIGGRDEFILAHRVEGTPWQLVILVDANEALGAIIAARHVALAMVVVALLIAAVVLSMLVSRSMRSLDRVRDAMESIASGNADLTKRLDVNGGREIEQISQSFNRFVEAIAEVLRRVKASSEQVMSGSTQLAGANQDLSARTERQAAALEQTSASAQTLASTVSQNSERTAEAAKLAMASIASASRSRETVLRISDTMGEISQLASRISAISSSVNGIASQTNILALNAAVESARAGAAGRGFAVVASEVRQLAQRTAESAREISVLAKDAQSRVGSASELVGTGVTASADIAQSADRLSKILDSLAGAGSEQAIGLEEVRQALLDLDDVTQQNAALVEEASSATDALASQSVELAKTVETFSL</sequence>
<evidence type="ECO:0000259" key="10">
    <source>
        <dbReference type="PROSITE" id="PS50885"/>
    </source>
</evidence>
<protein>
    <submittedName>
        <fullName evidence="11">Chemotaxis protein</fullName>
    </submittedName>
</protein>
<proteinExistence type="inferred from homology"/>
<keyword evidence="2" id="KW-1003">Cell membrane</keyword>
<keyword evidence="12" id="KW-1185">Reference proteome</keyword>
<dbReference type="SUPFAM" id="SSF103190">
    <property type="entry name" value="Sensory domain-like"/>
    <property type="match status" value="1"/>
</dbReference>
<dbReference type="InterPro" id="IPR051310">
    <property type="entry name" value="MCP_chemotaxis"/>
</dbReference>
<dbReference type="RefSeq" id="WP_174995148.1">
    <property type="nucleotide sequence ID" value="NZ_CABPSB010000037.1"/>
</dbReference>
<comment type="similarity">
    <text evidence="6">Belongs to the methyl-accepting chemotaxis (MCP) protein family.</text>
</comment>
<dbReference type="InterPro" id="IPR004089">
    <property type="entry name" value="MCPsignal_dom"/>
</dbReference>
<dbReference type="SMART" id="SM00304">
    <property type="entry name" value="HAMP"/>
    <property type="match status" value="1"/>
</dbReference>
<dbReference type="Gene3D" id="3.30.450.20">
    <property type="entry name" value="PAS domain"/>
    <property type="match status" value="2"/>
</dbReference>
<evidence type="ECO:0000256" key="2">
    <source>
        <dbReference type="ARBA" id="ARBA00022475"/>
    </source>
</evidence>
<dbReference type="InterPro" id="IPR029151">
    <property type="entry name" value="Sensor-like_sf"/>
</dbReference>
<evidence type="ECO:0000256" key="6">
    <source>
        <dbReference type="ARBA" id="ARBA00029447"/>
    </source>
</evidence>
<dbReference type="EMBL" id="CABPSB010000037">
    <property type="protein sequence ID" value="VVE57139.1"/>
    <property type="molecule type" value="Genomic_DNA"/>
</dbReference>
<keyword evidence="7" id="KW-0807">Transducer</keyword>
<dbReference type="SUPFAM" id="SSF58104">
    <property type="entry name" value="Methyl-accepting chemotaxis protein (MCP) signaling domain"/>
    <property type="match status" value="1"/>
</dbReference>
<dbReference type="Pfam" id="PF02743">
    <property type="entry name" value="dCache_1"/>
    <property type="match status" value="1"/>
</dbReference>
<dbReference type="GO" id="GO:0005886">
    <property type="term" value="C:plasma membrane"/>
    <property type="evidence" value="ECO:0007669"/>
    <property type="project" value="UniProtKB-SubCell"/>
</dbReference>
<dbReference type="GO" id="GO:0006935">
    <property type="term" value="P:chemotaxis"/>
    <property type="evidence" value="ECO:0007669"/>
    <property type="project" value="InterPro"/>
</dbReference>
<dbReference type="SMART" id="SM00283">
    <property type="entry name" value="MA"/>
    <property type="match status" value="1"/>
</dbReference>
<evidence type="ECO:0000313" key="11">
    <source>
        <dbReference type="EMBL" id="VVE57139.1"/>
    </source>
</evidence>
<gene>
    <name evidence="11" type="ORF">PAN31108_05168</name>
</gene>
<dbReference type="Pfam" id="PF00015">
    <property type="entry name" value="MCPsignal"/>
    <property type="match status" value="1"/>
</dbReference>
<reference evidence="11 12" key="1">
    <citation type="submission" date="2019-08" db="EMBL/GenBank/DDBJ databases">
        <authorList>
            <person name="Peeters C."/>
        </authorList>
    </citation>
    <scope>NUCLEOTIDE SEQUENCE [LARGE SCALE GENOMIC DNA]</scope>
    <source>
        <strain evidence="11 12">LMG 31108</strain>
    </source>
</reference>
<dbReference type="Proteomes" id="UP000406256">
    <property type="component" value="Unassembled WGS sequence"/>
</dbReference>
<evidence type="ECO:0000256" key="3">
    <source>
        <dbReference type="ARBA" id="ARBA00022692"/>
    </source>
</evidence>
<feature type="domain" description="HAMP" evidence="10">
    <location>
        <begin position="295"/>
        <end position="349"/>
    </location>
</feature>
<organism evidence="11 12">
    <name type="scientific">Pandoraea anhela</name>
    <dbReference type="NCBI Taxonomy" id="2508295"/>
    <lineage>
        <taxon>Bacteria</taxon>
        <taxon>Pseudomonadati</taxon>
        <taxon>Pseudomonadota</taxon>
        <taxon>Betaproteobacteria</taxon>
        <taxon>Burkholderiales</taxon>
        <taxon>Burkholderiaceae</taxon>
        <taxon>Pandoraea</taxon>
    </lineage>
</organism>
<keyword evidence="4 8" id="KW-1133">Transmembrane helix</keyword>
<dbReference type="PROSITE" id="PS50111">
    <property type="entry name" value="CHEMOTAXIS_TRANSDUC_2"/>
    <property type="match status" value="1"/>
</dbReference>
<accession>A0A5E4Z7L0</accession>
<keyword evidence="5 8" id="KW-0472">Membrane</keyword>
<dbReference type="Pfam" id="PF00672">
    <property type="entry name" value="HAMP"/>
    <property type="match status" value="1"/>
</dbReference>
<evidence type="ECO:0000259" key="9">
    <source>
        <dbReference type="PROSITE" id="PS50111"/>
    </source>
</evidence>
<keyword evidence="3 8" id="KW-0812">Transmembrane</keyword>
<evidence type="ECO:0000256" key="5">
    <source>
        <dbReference type="ARBA" id="ARBA00023136"/>
    </source>
</evidence>
<dbReference type="InterPro" id="IPR003660">
    <property type="entry name" value="HAMP_dom"/>
</dbReference>
<dbReference type="CDD" id="cd12913">
    <property type="entry name" value="PDC1_MCP_like"/>
    <property type="match status" value="1"/>
</dbReference>
<feature type="domain" description="Methyl-accepting transducer" evidence="9">
    <location>
        <begin position="354"/>
        <end position="583"/>
    </location>
</feature>
<dbReference type="AlphaFoldDB" id="A0A5E4Z7L0"/>